<dbReference type="Gene3D" id="1.10.1760.20">
    <property type="match status" value="1"/>
</dbReference>
<keyword evidence="4 7" id="KW-0812">Transmembrane</keyword>
<dbReference type="EMBL" id="VBPA01000185">
    <property type="protein sequence ID" value="TMQ70725.1"/>
    <property type="molecule type" value="Genomic_DNA"/>
</dbReference>
<proteinExistence type="predicted"/>
<evidence type="ECO:0000256" key="2">
    <source>
        <dbReference type="ARBA" id="ARBA00022448"/>
    </source>
</evidence>
<protein>
    <recommendedName>
        <fullName evidence="10">Cobalamin biosynthesis protein CbiM</fullName>
    </recommendedName>
</protein>
<feature type="transmembrane region" description="Helical" evidence="7">
    <location>
        <begin position="98"/>
        <end position="119"/>
    </location>
</feature>
<evidence type="ECO:0000256" key="1">
    <source>
        <dbReference type="ARBA" id="ARBA00004651"/>
    </source>
</evidence>
<accession>A0A538U4C5</accession>
<feature type="transmembrane region" description="Helical" evidence="7">
    <location>
        <begin position="173"/>
        <end position="196"/>
    </location>
</feature>
<evidence type="ECO:0000256" key="7">
    <source>
        <dbReference type="SAM" id="Phobius"/>
    </source>
</evidence>
<reference evidence="8 9" key="1">
    <citation type="journal article" date="2019" name="Nat. Microbiol.">
        <title>Mediterranean grassland soil C-N compound turnover is dependent on rainfall and depth, and is mediated by genomically divergent microorganisms.</title>
        <authorList>
            <person name="Diamond S."/>
            <person name="Andeer P.F."/>
            <person name="Li Z."/>
            <person name="Crits-Christoph A."/>
            <person name="Burstein D."/>
            <person name="Anantharaman K."/>
            <person name="Lane K.R."/>
            <person name="Thomas B.C."/>
            <person name="Pan C."/>
            <person name="Northen T.R."/>
            <person name="Banfield J.F."/>
        </authorList>
    </citation>
    <scope>NUCLEOTIDE SEQUENCE [LARGE SCALE GENOMIC DNA]</scope>
    <source>
        <strain evidence="8">WS_10</strain>
    </source>
</reference>
<keyword evidence="5 7" id="KW-1133">Transmembrane helix</keyword>
<comment type="caution">
    <text evidence="8">The sequence shown here is derived from an EMBL/GenBank/DDBJ whole genome shotgun (WGS) entry which is preliminary data.</text>
</comment>
<sequence>MAHLHVPDGLLPVWLWAPALALVLLLLAVLGRAIDPRRVAYQGALGAMMLAAMAVPLGPLDYHLSLAGPVGVLLGPAAALQVMFIVSLILAFAGHGGLTVVGLNTLVLALSGITASVVYRPLARRLAPAPALALASAAGQAVAGALFFAVLTAALRSPVHPGSLPPRAPRLEIVTAVVVALWLLGLLVESVVAFGVGRFLARVHPALLPISESRAEAA</sequence>
<evidence type="ECO:0000313" key="8">
    <source>
        <dbReference type="EMBL" id="TMQ70725.1"/>
    </source>
</evidence>
<organism evidence="8 9">
    <name type="scientific">Eiseniibacteriota bacterium</name>
    <dbReference type="NCBI Taxonomy" id="2212470"/>
    <lineage>
        <taxon>Bacteria</taxon>
        <taxon>Candidatus Eiseniibacteriota</taxon>
    </lineage>
</organism>
<keyword evidence="6 7" id="KW-0472">Membrane</keyword>
<dbReference type="AlphaFoldDB" id="A0A538U4C5"/>
<dbReference type="PANTHER" id="PTHR34229">
    <property type="entry name" value="METAL TRANSPORT PROTEIN HI_1621-RELATED"/>
    <property type="match status" value="1"/>
</dbReference>
<dbReference type="GO" id="GO:0000041">
    <property type="term" value="P:transition metal ion transport"/>
    <property type="evidence" value="ECO:0007669"/>
    <property type="project" value="InterPro"/>
</dbReference>
<evidence type="ECO:0000256" key="3">
    <source>
        <dbReference type="ARBA" id="ARBA00022475"/>
    </source>
</evidence>
<evidence type="ECO:0000256" key="5">
    <source>
        <dbReference type="ARBA" id="ARBA00022989"/>
    </source>
</evidence>
<keyword evidence="3" id="KW-1003">Cell membrane</keyword>
<evidence type="ECO:0000256" key="6">
    <source>
        <dbReference type="ARBA" id="ARBA00023136"/>
    </source>
</evidence>
<dbReference type="InterPro" id="IPR002751">
    <property type="entry name" value="CbiM/NikMN"/>
</dbReference>
<evidence type="ECO:0000313" key="9">
    <source>
        <dbReference type="Proteomes" id="UP000319836"/>
    </source>
</evidence>
<dbReference type="Pfam" id="PF01891">
    <property type="entry name" value="CbiM"/>
    <property type="match status" value="1"/>
</dbReference>
<dbReference type="Proteomes" id="UP000319836">
    <property type="component" value="Unassembled WGS sequence"/>
</dbReference>
<comment type="subcellular location">
    <subcellularLocation>
        <location evidence="1">Cell membrane</location>
        <topology evidence="1">Multi-pass membrane protein</topology>
    </subcellularLocation>
</comment>
<dbReference type="GO" id="GO:0005886">
    <property type="term" value="C:plasma membrane"/>
    <property type="evidence" value="ECO:0007669"/>
    <property type="project" value="UniProtKB-SubCell"/>
</dbReference>
<keyword evidence="2" id="KW-0813">Transport</keyword>
<feature type="transmembrane region" description="Helical" evidence="7">
    <location>
        <begin position="40"/>
        <end position="58"/>
    </location>
</feature>
<gene>
    <name evidence="8" type="ORF">E6K80_07670</name>
</gene>
<evidence type="ECO:0008006" key="10">
    <source>
        <dbReference type="Google" id="ProtNLM"/>
    </source>
</evidence>
<evidence type="ECO:0000256" key="4">
    <source>
        <dbReference type="ARBA" id="ARBA00022692"/>
    </source>
</evidence>
<feature type="transmembrane region" description="Helical" evidence="7">
    <location>
        <begin position="131"/>
        <end position="153"/>
    </location>
</feature>
<dbReference type="PANTHER" id="PTHR34229:SF1">
    <property type="entry name" value="METAL TRANSPORT PROTEIN HI_1621-RELATED"/>
    <property type="match status" value="1"/>
</dbReference>
<feature type="transmembrane region" description="Helical" evidence="7">
    <location>
        <begin position="70"/>
        <end position="92"/>
    </location>
</feature>
<feature type="transmembrane region" description="Helical" evidence="7">
    <location>
        <begin position="12"/>
        <end position="34"/>
    </location>
</feature>
<name>A0A538U4C5_UNCEI</name>